<dbReference type="GO" id="GO:0006298">
    <property type="term" value="P:mismatch repair"/>
    <property type="evidence" value="ECO:0007669"/>
    <property type="project" value="InterPro"/>
</dbReference>
<dbReference type="GO" id="GO:0005829">
    <property type="term" value="C:cytosol"/>
    <property type="evidence" value="ECO:0007669"/>
    <property type="project" value="TreeGrafter"/>
</dbReference>
<dbReference type="PANTHER" id="PTHR11361">
    <property type="entry name" value="DNA MISMATCH REPAIR PROTEIN MUTS FAMILY MEMBER"/>
    <property type="match status" value="1"/>
</dbReference>
<keyword evidence="4" id="KW-0812">Transmembrane</keyword>
<evidence type="ECO:0000256" key="3">
    <source>
        <dbReference type="ARBA" id="ARBA00023125"/>
    </source>
</evidence>
<evidence type="ECO:0000259" key="5">
    <source>
        <dbReference type="SMART" id="SM00534"/>
    </source>
</evidence>
<dbReference type="GO" id="GO:0140664">
    <property type="term" value="F:ATP-dependent DNA damage sensor activity"/>
    <property type="evidence" value="ECO:0007669"/>
    <property type="project" value="InterPro"/>
</dbReference>
<keyword evidence="1" id="KW-0547">Nucleotide-binding</keyword>
<gene>
    <name evidence="6" type="ORF">CBF27_06660</name>
</gene>
<dbReference type="InterPro" id="IPR027417">
    <property type="entry name" value="P-loop_NTPase"/>
</dbReference>
<dbReference type="Gene3D" id="3.40.50.300">
    <property type="entry name" value="P-loop containing nucleotide triphosphate hydrolases"/>
    <property type="match status" value="1"/>
</dbReference>
<dbReference type="GO" id="GO:0005524">
    <property type="term" value="F:ATP binding"/>
    <property type="evidence" value="ECO:0007669"/>
    <property type="project" value="UniProtKB-KW"/>
</dbReference>
<dbReference type="AlphaFoldDB" id="A0A430AVM0"/>
<evidence type="ECO:0000256" key="1">
    <source>
        <dbReference type="ARBA" id="ARBA00022741"/>
    </source>
</evidence>
<keyword evidence="7" id="KW-1185">Reference proteome</keyword>
<dbReference type="InterPro" id="IPR045076">
    <property type="entry name" value="MutS"/>
</dbReference>
<keyword evidence="4" id="KW-0472">Membrane</keyword>
<feature type="domain" description="DNA mismatch repair proteins mutS family" evidence="5">
    <location>
        <begin position="352"/>
        <end position="538"/>
    </location>
</feature>
<protein>
    <recommendedName>
        <fullName evidence="5">DNA mismatch repair proteins mutS family domain-containing protein</fullName>
    </recommendedName>
</protein>
<feature type="transmembrane region" description="Helical" evidence="4">
    <location>
        <begin position="186"/>
        <end position="203"/>
    </location>
</feature>
<evidence type="ECO:0000256" key="2">
    <source>
        <dbReference type="ARBA" id="ARBA00022840"/>
    </source>
</evidence>
<evidence type="ECO:0000313" key="6">
    <source>
        <dbReference type="EMBL" id="RSU12102.1"/>
    </source>
</evidence>
<dbReference type="SMART" id="SM00534">
    <property type="entry name" value="MUTSac"/>
    <property type="match status" value="1"/>
</dbReference>
<feature type="transmembrane region" description="Helical" evidence="4">
    <location>
        <begin position="6"/>
        <end position="24"/>
    </location>
</feature>
<keyword evidence="2" id="KW-0067">ATP-binding</keyword>
<accession>A0A430AVM0</accession>
<dbReference type="EMBL" id="NGKC01000006">
    <property type="protein sequence ID" value="RSU12102.1"/>
    <property type="molecule type" value="Genomic_DNA"/>
</dbReference>
<feature type="transmembrane region" description="Helical" evidence="4">
    <location>
        <begin position="265"/>
        <end position="284"/>
    </location>
</feature>
<organism evidence="6 7">
    <name type="scientific">Vagococcus acidifermentans</name>
    <dbReference type="NCBI Taxonomy" id="564710"/>
    <lineage>
        <taxon>Bacteria</taxon>
        <taxon>Bacillati</taxon>
        <taxon>Bacillota</taxon>
        <taxon>Bacilli</taxon>
        <taxon>Lactobacillales</taxon>
        <taxon>Enterococcaceae</taxon>
        <taxon>Vagococcus</taxon>
    </lineage>
</organism>
<evidence type="ECO:0000256" key="4">
    <source>
        <dbReference type="SAM" id="Phobius"/>
    </source>
</evidence>
<dbReference type="Proteomes" id="UP000286773">
    <property type="component" value="Unassembled WGS sequence"/>
</dbReference>
<dbReference type="InterPro" id="IPR000432">
    <property type="entry name" value="DNA_mismatch_repair_MutS_C"/>
</dbReference>
<keyword evidence="3" id="KW-0238">DNA-binding</keyword>
<dbReference type="Pfam" id="PF00488">
    <property type="entry name" value="MutS_V"/>
    <property type="match status" value="1"/>
</dbReference>
<dbReference type="GO" id="GO:0030983">
    <property type="term" value="F:mismatched DNA binding"/>
    <property type="evidence" value="ECO:0007669"/>
    <property type="project" value="InterPro"/>
</dbReference>
<dbReference type="PANTHER" id="PTHR11361:SF152">
    <property type="entry name" value="DNA MISMATCH REPAIR PROTEIN"/>
    <property type="match status" value="1"/>
</dbReference>
<comment type="caution">
    <text evidence="6">The sequence shown here is derived from an EMBL/GenBank/DDBJ whole genome shotgun (WGS) entry which is preliminary data.</text>
</comment>
<evidence type="ECO:0000313" key="7">
    <source>
        <dbReference type="Proteomes" id="UP000286773"/>
    </source>
</evidence>
<proteinExistence type="predicted"/>
<dbReference type="SUPFAM" id="SSF52540">
    <property type="entry name" value="P-loop containing nucleoside triphosphate hydrolases"/>
    <property type="match status" value="1"/>
</dbReference>
<keyword evidence="4" id="KW-1133">Transmembrane helix</keyword>
<feature type="transmembrane region" description="Helical" evidence="4">
    <location>
        <begin position="163"/>
        <end position="180"/>
    </location>
</feature>
<sequence>MELMIQVVSFAGLVICGLVAWYVYSQLKVKQKIRNEWGKLPSPTKYDKEDSLAKAYDVWRKQQAKMYQIDDTTWYDLDMWSVFQMLNKTETSVGSESLYQRLREYDASEDLSDLKNMMTFFDKHPETREKVQYHLVKMGKQDNNYLLPHIETPEKQSIPYEPYYWFLGAGLIVSLLLTAVAGKIGLYLLLLFLCVNVLTYYRVKSFLETEFRTLRYLSELAGLSAKLKKTSVPLPAETHSAISEVQSLGRYSNAFRVSGTTEAEILVEYVNIVLLLPVFAYIRLNRLLKSKQEAIRAVYKAVGQIEVALALNNFKLAKTVCEATEMKSRGVEAVGLRHPLIDECVPNPVCWEQATLVTGSNASGKSTYVKAIAINLILAQTVGIAIADTFNYFPGLVMTAMAVEDDVLAGDSYFIAELKSLHRVISQVEDGVMVYGFIDEILKGTNTIERIASSASVMVWLSRSQALVLVATHDIELTEILHDTCANIHFRETISDEQGMMFDFKVRSGASTTSNAILLLDHLLFPQEIVQAANRRAADYRDTRVWT</sequence>
<name>A0A430AVM0_9ENTE</name>
<reference evidence="6 7" key="1">
    <citation type="submission" date="2017-05" db="EMBL/GenBank/DDBJ databases">
        <title>Vagococcus spp. assemblies.</title>
        <authorList>
            <person name="Gulvik C.A."/>
        </authorList>
    </citation>
    <scope>NUCLEOTIDE SEQUENCE [LARGE SCALE GENOMIC DNA]</scope>
    <source>
        <strain evidence="6 7">LMG 24798</strain>
    </source>
</reference>